<accession>A0A6I6JNW6</accession>
<sequence length="70" mass="8010">MKNNPENTLDDRHEGLNLYKSSCPKCKYYTWGKYSCEAFPTGIPDLILSGEDLHYKPLDGQKNSLVFNPN</sequence>
<dbReference type="RefSeq" id="WP_158865952.1">
    <property type="nucleotide sequence ID" value="NZ_CP046401.1"/>
</dbReference>
<dbReference type="Proteomes" id="UP000428260">
    <property type="component" value="Chromosome"/>
</dbReference>
<organism evidence="1 2">
    <name type="scientific">Maribellus comscasis</name>
    <dbReference type="NCBI Taxonomy" id="2681766"/>
    <lineage>
        <taxon>Bacteria</taxon>
        <taxon>Pseudomonadati</taxon>
        <taxon>Bacteroidota</taxon>
        <taxon>Bacteroidia</taxon>
        <taxon>Marinilabiliales</taxon>
        <taxon>Prolixibacteraceae</taxon>
        <taxon>Maribellus</taxon>
    </lineage>
</organism>
<reference evidence="1 2" key="1">
    <citation type="submission" date="2019-11" db="EMBL/GenBank/DDBJ databases">
        <authorList>
            <person name="Zheng R.K."/>
            <person name="Sun C.M."/>
        </authorList>
    </citation>
    <scope>NUCLEOTIDE SEQUENCE [LARGE SCALE GENOMIC DNA]</scope>
    <source>
        <strain evidence="1 2">WC007</strain>
    </source>
</reference>
<proteinExistence type="predicted"/>
<keyword evidence="2" id="KW-1185">Reference proteome</keyword>
<dbReference type="AlphaFoldDB" id="A0A6I6JNW6"/>
<name>A0A6I6JNW6_9BACT</name>
<dbReference type="EMBL" id="CP046401">
    <property type="protein sequence ID" value="QGY44141.1"/>
    <property type="molecule type" value="Genomic_DNA"/>
</dbReference>
<evidence type="ECO:0000313" key="1">
    <source>
        <dbReference type="EMBL" id="QGY44141.1"/>
    </source>
</evidence>
<dbReference type="KEGG" id="mcos:GM418_10865"/>
<protein>
    <submittedName>
        <fullName evidence="1">Uncharacterized protein</fullName>
    </submittedName>
</protein>
<evidence type="ECO:0000313" key="2">
    <source>
        <dbReference type="Proteomes" id="UP000428260"/>
    </source>
</evidence>
<gene>
    <name evidence="1" type="ORF">GM418_10865</name>
</gene>